<reference evidence="1" key="1">
    <citation type="submission" date="2022-03" db="EMBL/GenBank/DDBJ databases">
        <authorList>
            <person name="Martin H S."/>
        </authorList>
    </citation>
    <scope>NUCLEOTIDE SEQUENCE</scope>
</reference>
<name>A0ABN8IYU9_9NEOP</name>
<organism evidence="1 2">
    <name type="scientific">Iphiclides podalirius</name>
    <name type="common">scarce swallowtail</name>
    <dbReference type="NCBI Taxonomy" id="110791"/>
    <lineage>
        <taxon>Eukaryota</taxon>
        <taxon>Metazoa</taxon>
        <taxon>Ecdysozoa</taxon>
        <taxon>Arthropoda</taxon>
        <taxon>Hexapoda</taxon>
        <taxon>Insecta</taxon>
        <taxon>Pterygota</taxon>
        <taxon>Neoptera</taxon>
        <taxon>Endopterygota</taxon>
        <taxon>Lepidoptera</taxon>
        <taxon>Glossata</taxon>
        <taxon>Ditrysia</taxon>
        <taxon>Papilionoidea</taxon>
        <taxon>Papilionidae</taxon>
        <taxon>Papilioninae</taxon>
        <taxon>Iphiclides</taxon>
    </lineage>
</organism>
<evidence type="ECO:0000313" key="1">
    <source>
        <dbReference type="EMBL" id="CAH2068161.1"/>
    </source>
</evidence>
<dbReference type="EMBL" id="OW152817">
    <property type="protein sequence ID" value="CAH2068161.1"/>
    <property type="molecule type" value="Genomic_DNA"/>
</dbReference>
<keyword evidence="2" id="KW-1185">Reference proteome</keyword>
<dbReference type="Proteomes" id="UP000837857">
    <property type="component" value="Chromosome 5"/>
</dbReference>
<gene>
    <name evidence="1" type="ORF">IPOD504_LOCUS14089</name>
</gene>
<feature type="non-terminal residue" evidence="1">
    <location>
        <position position="1"/>
    </location>
</feature>
<accession>A0ABN8IYU9</accession>
<protein>
    <submittedName>
        <fullName evidence="1">Uncharacterized protein</fullName>
    </submittedName>
</protein>
<evidence type="ECO:0000313" key="2">
    <source>
        <dbReference type="Proteomes" id="UP000837857"/>
    </source>
</evidence>
<proteinExistence type="predicted"/>
<sequence>MERSVATSRGPILPTLRTAPPVIYRHRGRRNDNEINRSAATDRFRFDAPDLLSDKSTSSWLVLDESLLSCDYLRLLILSARTPASGRPPDVFPIGWSASDWHLAPSQAAPEGGAI</sequence>